<proteinExistence type="predicted"/>
<dbReference type="EMBL" id="QJKJ01000210">
    <property type="protein sequence ID" value="RDY13723.1"/>
    <property type="molecule type" value="Genomic_DNA"/>
</dbReference>
<evidence type="ECO:0000313" key="2">
    <source>
        <dbReference type="EMBL" id="RDY13723.1"/>
    </source>
</evidence>
<dbReference type="Pfam" id="PF07727">
    <property type="entry name" value="RVT_2"/>
    <property type="match status" value="1"/>
</dbReference>
<feature type="non-terminal residue" evidence="2">
    <location>
        <position position="1"/>
    </location>
</feature>
<reference evidence="2" key="1">
    <citation type="submission" date="2018-05" db="EMBL/GenBank/DDBJ databases">
        <title>Draft genome of Mucuna pruriens seed.</title>
        <authorList>
            <person name="Nnadi N.E."/>
            <person name="Vos R."/>
            <person name="Hasami M.H."/>
            <person name="Devisetty U.K."/>
            <person name="Aguiy J.C."/>
        </authorList>
    </citation>
    <scope>NUCLEOTIDE SEQUENCE [LARGE SCALE GENOMIC DNA]</scope>
    <source>
        <strain evidence="2">JCA_2017</strain>
    </source>
</reference>
<dbReference type="InterPro" id="IPR013103">
    <property type="entry name" value="RVT_2"/>
</dbReference>
<protein>
    <recommendedName>
        <fullName evidence="1">Reverse transcriptase Ty1/copia-type domain-containing protein</fullName>
    </recommendedName>
</protein>
<accession>A0A371IFG6</accession>
<evidence type="ECO:0000313" key="3">
    <source>
        <dbReference type="Proteomes" id="UP000257109"/>
    </source>
</evidence>
<keyword evidence="3" id="KW-1185">Reference proteome</keyword>
<evidence type="ECO:0000259" key="1">
    <source>
        <dbReference type="Pfam" id="PF07727"/>
    </source>
</evidence>
<dbReference type="AlphaFoldDB" id="A0A371IFG6"/>
<comment type="caution">
    <text evidence="2">The sequence shown here is derived from an EMBL/GenBank/DDBJ whole genome shotgun (WGS) entry which is preliminary data.</text>
</comment>
<gene>
    <name evidence="2" type="ORF">CR513_01318</name>
</gene>
<organism evidence="2 3">
    <name type="scientific">Mucuna pruriens</name>
    <name type="common">Velvet bean</name>
    <name type="synonym">Dolichos pruriens</name>
    <dbReference type="NCBI Taxonomy" id="157652"/>
    <lineage>
        <taxon>Eukaryota</taxon>
        <taxon>Viridiplantae</taxon>
        <taxon>Streptophyta</taxon>
        <taxon>Embryophyta</taxon>
        <taxon>Tracheophyta</taxon>
        <taxon>Spermatophyta</taxon>
        <taxon>Magnoliopsida</taxon>
        <taxon>eudicotyledons</taxon>
        <taxon>Gunneridae</taxon>
        <taxon>Pentapetalae</taxon>
        <taxon>rosids</taxon>
        <taxon>fabids</taxon>
        <taxon>Fabales</taxon>
        <taxon>Fabaceae</taxon>
        <taxon>Papilionoideae</taxon>
        <taxon>50 kb inversion clade</taxon>
        <taxon>NPAAA clade</taxon>
        <taxon>indigoferoid/millettioid clade</taxon>
        <taxon>Phaseoleae</taxon>
        <taxon>Mucuna</taxon>
    </lineage>
</organism>
<feature type="domain" description="Reverse transcriptase Ty1/copia-type" evidence="1">
    <location>
        <begin position="10"/>
        <end position="146"/>
    </location>
</feature>
<dbReference type="Proteomes" id="UP000257109">
    <property type="component" value="Unassembled WGS sequence"/>
</dbReference>
<dbReference type="STRING" id="157652.A0A371IFG6"/>
<name>A0A371IFG6_MUCPR</name>
<sequence length="248" mass="28051">MQALEQSGTRELVSLPSSKKASGCRWVFAIKIAPNGIVDCLKARLVAKGYIQVYGLDYGDNFSPVAKITTICLLLAMVTIRYWPLHQLDIKNAFLHGDLDEEIYMVKPPRNDDIKISQLKQYLFSNFQTKDLGHLKLRCLLYKREIRNCITHTTQFNIVVCLIGSITEEADYDELCEVHNIADSEDDNIDLADLSQEAKLLKLLDQVFKHEDSECSNNANVQVAETKKLFPGQVATMFMVEYELAKGG</sequence>
<dbReference type="OrthoDB" id="1738684at2759"/>